<evidence type="ECO:0000313" key="1">
    <source>
        <dbReference type="EMBL" id="KAK8588796.1"/>
    </source>
</evidence>
<reference evidence="1 2" key="1">
    <citation type="journal article" date="2024" name="G3 (Bethesda)">
        <title>Genome assembly of Hibiscus sabdariffa L. provides insights into metabolisms of medicinal natural products.</title>
        <authorList>
            <person name="Kim T."/>
        </authorList>
    </citation>
    <scope>NUCLEOTIDE SEQUENCE [LARGE SCALE GENOMIC DNA]</scope>
    <source>
        <strain evidence="1">TK-2024</strain>
        <tissue evidence="1">Old leaves</tissue>
    </source>
</reference>
<name>A0ABR2FXV7_9ROSI</name>
<dbReference type="EMBL" id="JBBPBM010000004">
    <property type="protein sequence ID" value="KAK8588796.1"/>
    <property type="molecule type" value="Genomic_DNA"/>
</dbReference>
<dbReference type="Proteomes" id="UP001472677">
    <property type="component" value="Unassembled WGS sequence"/>
</dbReference>
<keyword evidence="2" id="KW-1185">Reference proteome</keyword>
<sequence>MSPSLDSEIGLRVESDTKDDDCEEACDVARQLPIFPFTGLARRRWDPVEEVTIGALLVTGSRPSAWTVVGGEGPGEQPAAEHVGQGHRGGCCLALKDEGGIWGLGSFEVLFGQLFAYLEGVIALNTTTFRVWAFVG</sequence>
<proteinExistence type="predicted"/>
<gene>
    <name evidence="1" type="ORF">V6N12_023210</name>
</gene>
<organism evidence="1 2">
    <name type="scientific">Hibiscus sabdariffa</name>
    <name type="common">roselle</name>
    <dbReference type="NCBI Taxonomy" id="183260"/>
    <lineage>
        <taxon>Eukaryota</taxon>
        <taxon>Viridiplantae</taxon>
        <taxon>Streptophyta</taxon>
        <taxon>Embryophyta</taxon>
        <taxon>Tracheophyta</taxon>
        <taxon>Spermatophyta</taxon>
        <taxon>Magnoliopsida</taxon>
        <taxon>eudicotyledons</taxon>
        <taxon>Gunneridae</taxon>
        <taxon>Pentapetalae</taxon>
        <taxon>rosids</taxon>
        <taxon>malvids</taxon>
        <taxon>Malvales</taxon>
        <taxon>Malvaceae</taxon>
        <taxon>Malvoideae</taxon>
        <taxon>Hibiscus</taxon>
    </lineage>
</organism>
<accession>A0ABR2FXV7</accession>
<comment type="caution">
    <text evidence="1">The sequence shown here is derived from an EMBL/GenBank/DDBJ whole genome shotgun (WGS) entry which is preliminary data.</text>
</comment>
<protein>
    <submittedName>
        <fullName evidence="1">Uncharacterized protein</fullName>
    </submittedName>
</protein>
<evidence type="ECO:0000313" key="2">
    <source>
        <dbReference type="Proteomes" id="UP001472677"/>
    </source>
</evidence>